<reference evidence="4 5" key="1">
    <citation type="submission" date="2024-05" db="EMBL/GenBank/DDBJ databases">
        <authorList>
            <person name="Wallberg A."/>
        </authorList>
    </citation>
    <scope>NUCLEOTIDE SEQUENCE [LARGE SCALE GENOMIC DNA]</scope>
</reference>
<sequence>MYNILYSCTFVCLAFALVYGNECEKETKKNKNYKGCSIYEIESEDACHTSLKINDEEKNFVFYMKPLIGGQLCDLSISLYKRYSKSSWSEIKSNLFKVTIKDTSVWNKIKIWPSGNFTYNLEVNDKHSVTVSFSGLQLGNEIRVKGVSSLWSFPCDPRQPSPAATNHLPVWQLGIIAAAVLVLIMVVIIMIATLVLRHKKRTRDPAMIQSTDHQPRLSRHVSENSLYESYDNSGTGENQVPHVVIKSGTSSATNNSNSATDNSNSATNNSNQRRGSAHDSENSLYIGLN</sequence>
<evidence type="ECO:0000313" key="4">
    <source>
        <dbReference type="EMBL" id="CAL4061547.1"/>
    </source>
</evidence>
<evidence type="ECO:0000313" key="5">
    <source>
        <dbReference type="Proteomes" id="UP001497623"/>
    </source>
</evidence>
<organism evidence="4 5">
    <name type="scientific">Meganyctiphanes norvegica</name>
    <name type="common">Northern krill</name>
    <name type="synonym">Thysanopoda norvegica</name>
    <dbReference type="NCBI Taxonomy" id="48144"/>
    <lineage>
        <taxon>Eukaryota</taxon>
        <taxon>Metazoa</taxon>
        <taxon>Ecdysozoa</taxon>
        <taxon>Arthropoda</taxon>
        <taxon>Crustacea</taxon>
        <taxon>Multicrustacea</taxon>
        <taxon>Malacostraca</taxon>
        <taxon>Eumalacostraca</taxon>
        <taxon>Eucarida</taxon>
        <taxon>Euphausiacea</taxon>
        <taxon>Euphausiidae</taxon>
        <taxon>Meganyctiphanes</taxon>
    </lineage>
</organism>
<name>A0AAV2PM81_MEGNR</name>
<gene>
    <name evidence="4" type="ORF">MNOR_LOCUS2202</name>
</gene>
<feature type="signal peptide" evidence="3">
    <location>
        <begin position="1"/>
        <end position="20"/>
    </location>
</feature>
<accession>A0AAV2PM81</accession>
<keyword evidence="5" id="KW-1185">Reference proteome</keyword>
<feature type="chain" id="PRO_5043427405" description="CUB domain-containing protein" evidence="3">
    <location>
        <begin position="21"/>
        <end position="289"/>
    </location>
</feature>
<dbReference type="AlphaFoldDB" id="A0AAV2PM81"/>
<feature type="compositionally biased region" description="Low complexity" evidence="1">
    <location>
        <begin position="248"/>
        <end position="271"/>
    </location>
</feature>
<keyword evidence="2" id="KW-1133">Transmembrane helix</keyword>
<evidence type="ECO:0000256" key="2">
    <source>
        <dbReference type="SAM" id="Phobius"/>
    </source>
</evidence>
<keyword evidence="3" id="KW-0732">Signal</keyword>
<evidence type="ECO:0008006" key="6">
    <source>
        <dbReference type="Google" id="ProtNLM"/>
    </source>
</evidence>
<proteinExistence type="predicted"/>
<feature type="transmembrane region" description="Helical" evidence="2">
    <location>
        <begin position="170"/>
        <end position="196"/>
    </location>
</feature>
<evidence type="ECO:0000256" key="3">
    <source>
        <dbReference type="SAM" id="SignalP"/>
    </source>
</evidence>
<dbReference type="Proteomes" id="UP001497623">
    <property type="component" value="Unassembled WGS sequence"/>
</dbReference>
<feature type="region of interest" description="Disordered" evidence="1">
    <location>
        <begin position="248"/>
        <end position="289"/>
    </location>
</feature>
<evidence type="ECO:0000256" key="1">
    <source>
        <dbReference type="SAM" id="MobiDB-lite"/>
    </source>
</evidence>
<keyword evidence="2" id="KW-0812">Transmembrane</keyword>
<protein>
    <recommendedName>
        <fullName evidence="6">CUB domain-containing protein</fullName>
    </recommendedName>
</protein>
<dbReference type="EMBL" id="CAXKWB010000648">
    <property type="protein sequence ID" value="CAL4061547.1"/>
    <property type="molecule type" value="Genomic_DNA"/>
</dbReference>
<comment type="caution">
    <text evidence="4">The sequence shown here is derived from an EMBL/GenBank/DDBJ whole genome shotgun (WGS) entry which is preliminary data.</text>
</comment>
<keyword evidence="2" id="KW-0472">Membrane</keyword>